<evidence type="ECO:0000256" key="9">
    <source>
        <dbReference type="PIRSR" id="PIRSR025737-2"/>
    </source>
</evidence>
<keyword evidence="3" id="KW-0645">Protease</keyword>
<dbReference type="InterPro" id="IPR014522">
    <property type="entry name" value="ArtA"/>
</dbReference>
<reference evidence="11 12" key="1">
    <citation type="submission" date="2022-04" db="EMBL/GenBank/DDBJ databases">
        <title>Diverse halophilic archaea isolated from saline environments.</title>
        <authorList>
            <person name="Cui H.-L."/>
        </authorList>
    </citation>
    <scope>NUCLEOTIDE SEQUENCE [LARGE SCALE GENOMIC DNA]</scope>
    <source>
        <strain evidence="11 12">XZYJT49</strain>
    </source>
</reference>
<evidence type="ECO:0000256" key="2">
    <source>
        <dbReference type="ARBA" id="ARBA00022475"/>
    </source>
</evidence>
<dbReference type="NCBIfam" id="TIGR04178">
    <property type="entry name" value="exo_archaeo"/>
    <property type="match status" value="1"/>
</dbReference>
<evidence type="ECO:0000313" key="11">
    <source>
        <dbReference type="EMBL" id="UPV73247.1"/>
    </source>
</evidence>
<dbReference type="GeneID" id="72185913"/>
<feature type="transmembrane region" description="Helical" evidence="10">
    <location>
        <begin position="6"/>
        <end position="26"/>
    </location>
</feature>
<organism evidence="11 12">
    <name type="scientific">Halorussus limi</name>
    <dbReference type="NCBI Taxonomy" id="2938695"/>
    <lineage>
        <taxon>Archaea</taxon>
        <taxon>Methanobacteriati</taxon>
        <taxon>Methanobacteriota</taxon>
        <taxon>Stenosarchaea group</taxon>
        <taxon>Halobacteria</taxon>
        <taxon>Halobacteriales</taxon>
        <taxon>Haladaptataceae</taxon>
        <taxon>Halorussus</taxon>
    </lineage>
</organism>
<feature type="active site" description="Acyl-thioester intermediate" evidence="8">
    <location>
        <position position="168"/>
    </location>
</feature>
<dbReference type="GO" id="GO:0008233">
    <property type="term" value="F:peptidase activity"/>
    <property type="evidence" value="ECO:0007669"/>
    <property type="project" value="UniProtKB-KW"/>
</dbReference>
<dbReference type="GO" id="GO:0005886">
    <property type="term" value="C:plasma membrane"/>
    <property type="evidence" value="ECO:0007669"/>
    <property type="project" value="UniProtKB-SubCell"/>
</dbReference>
<dbReference type="EC" id="3.4.22.-" evidence="11"/>
<feature type="site" description="Transition state stabilizer" evidence="9">
    <location>
        <position position="248"/>
    </location>
</feature>
<dbReference type="PIRSF" id="PIRSF025737">
    <property type="entry name" value="Cyco1"/>
    <property type="match status" value="1"/>
</dbReference>
<dbReference type="GO" id="GO:0006508">
    <property type="term" value="P:proteolysis"/>
    <property type="evidence" value="ECO:0007669"/>
    <property type="project" value="UniProtKB-KW"/>
</dbReference>
<feature type="transmembrane region" description="Helical" evidence="10">
    <location>
        <begin position="249"/>
        <end position="267"/>
    </location>
</feature>
<evidence type="ECO:0000313" key="12">
    <source>
        <dbReference type="Proteomes" id="UP000830729"/>
    </source>
</evidence>
<gene>
    <name evidence="11" type="primary">artA</name>
    <name evidence="11" type="ORF">M0R89_11900</name>
</gene>
<keyword evidence="4 10" id="KW-0812">Transmembrane</keyword>
<evidence type="ECO:0000256" key="8">
    <source>
        <dbReference type="PIRSR" id="PIRSR025737-1"/>
    </source>
</evidence>
<evidence type="ECO:0000256" key="4">
    <source>
        <dbReference type="ARBA" id="ARBA00022692"/>
    </source>
</evidence>
<dbReference type="AlphaFoldDB" id="A0A8U0HQR9"/>
<feature type="transmembrane region" description="Helical" evidence="10">
    <location>
        <begin position="195"/>
        <end position="217"/>
    </location>
</feature>
<evidence type="ECO:0000256" key="5">
    <source>
        <dbReference type="ARBA" id="ARBA00022801"/>
    </source>
</evidence>
<evidence type="ECO:0000256" key="6">
    <source>
        <dbReference type="ARBA" id="ARBA00022989"/>
    </source>
</evidence>
<dbReference type="InterPro" id="IPR019127">
    <property type="entry name" value="Exosortase"/>
</dbReference>
<evidence type="ECO:0000256" key="3">
    <source>
        <dbReference type="ARBA" id="ARBA00022670"/>
    </source>
</evidence>
<keyword evidence="2" id="KW-1003">Cell membrane</keyword>
<feature type="transmembrane region" description="Helical" evidence="10">
    <location>
        <begin position="38"/>
        <end position="58"/>
    </location>
</feature>
<evidence type="ECO:0000256" key="7">
    <source>
        <dbReference type="ARBA" id="ARBA00023136"/>
    </source>
</evidence>
<evidence type="ECO:0000256" key="1">
    <source>
        <dbReference type="ARBA" id="ARBA00004651"/>
    </source>
</evidence>
<keyword evidence="6 10" id="KW-1133">Transmembrane helix</keyword>
<protein>
    <submittedName>
        <fullName evidence="11">Archaeosortase A</fullName>
        <ecNumber evidence="11">3.4.22.-</ecNumber>
    </submittedName>
</protein>
<evidence type="ECO:0000256" key="10">
    <source>
        <dbReference type="SAM" id="Phobius"/>
    </source>
</evidence>
<keyword evidence="12" id="KW-1185">Reference proteome</keyword>
<keyword evidence="5 11" id="KW-0378">Hydrolase</keyword>
<keyword evidence="7 10" id="KW-0472">Membrane</keyword>
<dbReference type="Proteomes" id="UP000830729">
    <property type="component" value="Chromosome"/>
</dbReference>
<dbReference type="NCBIfam" id="TIGR04125">
    <property type="entry name" value="exosort_PGF_TRM"/>
    <property type="match status" value="1"/>
</dbReference>
<accession>A0A8U0HQR9</accession>
<feature type="transmembrane region" description="Helical" evidence="10">
    <location>
        <begin position="160"/>
        <end position="183"/>
    </location>
</feature>
<dbReference type="RefSeq" id="WP_248649303.1">
    <property type="nucleotide sequence ID" value="NZ_CP096659.1"/>
</dbReference>
<proteinExistence type="predicted"/>
<feature type="transmembrane region" description="Helical" evidence="10">
    <location>
        <begin position="91"/>
        <end position="108"/>
    </location>
</feature>
<dbReference type="Pfam" id="PF09721">
    <property type="entry name" value="Exosortase_EpsH"/>
    <property type="match status" value="1"/>
</dbReference>
<comment type="subcellular location">
    <subcellularLocation>
        <location evidence="1">Cell membrane</location>
        <topology evidence="1">Multi-pass membrane protein</topology>
    </subcellularLocation>
</comment>
<sequence length="308" mass="33862">MTSALIDGLAWLAVGLFAAAASLDWYDDGRGRGRARYLASGAWLVFGVFWLALFPHFAFEQKSFVEGALSLAALPACLYAAYLLLQGRETLFLLSRAIAFMGLIYMPFTMIPPAKEWLIETVAWQGEFVMTQLGYEFEVVQRANGIDGTYRFDNPTHGVFTVNVLLACTGIGSMAIFGGLIAAVRAPLRRKLRGIAIAIPIIWFLNLVRVVFITLAFSQQWLQVFVDPTVALLGYENPNMVSYFISDRVLAQSFSVVALVGIAWAVAREVPELLTVGEDVLYIVTGDEYDLHEAVGAERSVATDGKGR</sequence>
<dbReference type="InterPro" id="IPR026392">
    <property type="entry name" value="Exo/Archaeosortase_dom"/>
</dbReference>
<name>A0A8U0HQR9_9EURY</name>
<dbReference type="KEGG" id="halx:M0R89_11900"/>
<feature type="active site" description="Proton donor" evidence="8">
    <location>
        <position position="209"/>
    </location>
</feature>
<feature type="transmembrane region" description="Helical" evidence="10">
    <location>
        <begin position="64"/>
        <end position="84"/>
    </location>
</feature>
<dbReference type="EMBL" id="CP096659">
    <property type="protein sequence ID" value="UPV73247.1"/>
    <property type="molecule type" value="Genomic_DNA"/>
</dbReference>